<feature type="compositionally biased region" description="Basic and acidic residues" evidence="1">
    <location>
        <begin position="69"/>
        <end position="86"/>
    </location>
</feature>
<comment type="caution">
    <text evidence="2">The sequence shown here is derived from an EMBL/GenBank/DDBJ whole genome shotgun (WGS) entry which is preliminary data.</text>
</comment>
<protein>
    <submittedName>
        <fullName evidence="2">Uncharacterized protein</fullName>
    </submittedName>
</protein>
<feature type="compositionally biased region" description="Basic and acidic residues" evidence="1">
    <location>
        <begin position="416"/>
        <end position="437"/>
    </location>
</feature>
<feature type="compositionally biased region" description="Pro residues" evidence="1">
    <location>
        <begin position="33"/>
        <end position="54"/>
    </location>
</feature>
<feature type="compositionally biased region" description="Polar residues" evidence="1">
    <location>
        <begin position="19"/>
        <end position="28"/>
    </location>
</feature>
<feature type="region of interest" description="Disordered" evidence="1">
    <location>
        <begin position="1"/>
        <end position="108"/>
    </location>
</feature>
<accession>A0ABQ5DTF7</accession>
<feature type="region of interest" description="Disordered" evidence="1">
    <location>
        <begin position="385"/>
        <end position="439"/>
    </location>
</feature>
<organism evidence="2 3">
    <name type="scientific">Tanacetum coccineum</name>
    <dbReference type="NCBI Taxonomy" id="301880"/>
    <lineage>
        <taxon>Eukaryota</taxon>
        <taxon>Viridiplantae</taxon>
        <taxon>Streptophyta</taxon>
        <taxon>Embryophyta</taxon>
        <taxon>Tracheophyta</taxon>
        <taxon>Spermatophyta</taxon>
        <taxon>Magnoliopsida</taxon>
        <taxon>eudicotyledons</taxon>
        <taxon>Gunneridae</taxon>
        <taxon>Pentapetalae</taxon>
        <taxon>asterids</taxon>
        <taxon>campanulids</taxon>
        <taxon>Asterales</taxon>
        <taxon>Asteraceae</taxon>
        <taxon>Asteroideae</taxon>
        <taxon>Anthemideae</taxon>
        <taxon>Anthemidinae</taxon>
        <taxon>Tanacetum</taxon>
    </lineage>
</organism>
<proteinExistence type="predicted"/>
<name>A0ABQ5DTF7_9ASTR</name>
<dbReference type="Proteomes" id="UP001151760">
    <property type="component" value="Unassembled WGS sequence"/>
</dbReference>
<reference evidence="2" key="2">
    <citation type="submission" date="2022-01" db="EMBL/GenBank/DDBJ databases">
        <authorList>
            <person name="Yamashiro T."/>
            <person name="Shiraishi A."/>
            <person name="Satake H."/>
            <person name="Nakayama K."/>
        </authorList>
    </citation>
    <scope>NUCLEOTIDE SEQUENCE</scope>
</reference>
<feature type="compositionally biased region" description="Basic residues" evidence="1">
    <location>
        <begin position="403"/>
        <end position="415"/>
    </location>
</feature>
<keyword evidence="3" id="KW-1185">Reference proteome</keyword>
<sequence>MKRGFKGVPRPLLPAMLSVVSQSAGPENQSVTQPPPSSSGVQPPPTSQPAPPTPIVETTTASPSPSPSPEHETMEHTFEQPSHEHQPPSPRQESDISQPQAPTQSHSSVAGHMTVDALFYQDFGGFVTPSKTTVNALGEEQVKDISPTTLEASKTLSKKVDTGLDFEEEVSAGLENINSGFNDAQEVNTGIKGVNTSSITVSTGSGPVSTDSIRVSIPFPDKSQREGKALMIIEEAPKKTKEQILQEEASLAEAIRLDTLEKEEEAKQVYVDSLLAQRIAEEEELTEQQKQRRDQSVLGSDLQEEDFAKKMVELVNQRKKHFAKEKAKARRSKPMTQSLLKTYMMNYLKNQGTWKLTQLKNLSFEEIKEEFDKLVKQMEYFVDDKDAQPTEENEVKDDEPTKKTGKRRKQIARKGLHSENTDEDESKKDEESEKDHSTSAMLKDITRDDLIELYRIVMKKYGLNEPEDEHEKVFWEYLKNVFDAPLSTDQIWSLPGQQMIICCRYYGACRVHCLNLESADIYMLTERSYPLSVEVCKAMLDKLRQKPGQYIIYRISQR</sequence>
<evidence type="ECO:0000313" key="3">
    <source>
        <dbReference type="Proteomes" id="UP001151760"/>
    </source>
</evidence>
<evidence type="ECO:0000313" key="2">
    <source>
        <dbReference type="EMBL" id="GJT42173.1"/>
    </source>
</evidence>
<dbReference type="EMBL" id="BQNB010015623">
    <property type="protein sequence ID" value="GJT42173.1"/>
    <property type="molecule type" value="Genomic_DNA"/>
</dbReference>
<feature type="compositionally biased region" description="Polar residues" evidence="1">
    <location>
        <begin position="95"/>
        <end position="108"/>
    </location>
</feature>
<reference evidence="2" key="1">
    <citation type="journal article" date="2022" name="Int. J. Mol. Sci.">
        <title>Draft Genome of Tanacetum Coccineum: Genomic Comparison of Closely Related Tanacetum-Family Plants.</title>
        <authorList>
            <person name="Yamashiro T."/>
            <person name="Shiraishi A."/>
            <person name="Nakayama K."/>
            <person name="Satake H."/>
        </authorList>
    </citation>
    <scope>NUCLEOTIDE SEQUENCE</scope>
</reference>
<gene>
    <name evidence="2" type="ORF">Tco_0942038</name>
</gene>
<evidence type="ECO:0000256" key="1">
    <source>
        <dbReference type="SAM" id="MobiDB-lite"/>
    </source>
</evidence>